<evidence type="ECO:0000256" key="3">
    <source>
        <dbReference type="ARBA" id="ARBA00022692"/>
    </source>
</evidence>
<dbReference type="Proteomes" id="UP000318297">
    <property type="component" value="Unassembled WGS sequence"/>
</dbReference>
<feature type="transmembrane region" description="Helical" evidence="7">
    <location>
        <begin position="213"/>
        <end position="232"/>
    </location>
</feature>
<dbReference type="PANTHER" id="PTHR30477:SF0">
    <property type="entry name" value="METAL TRANSPORT SYSTEM MEMBRANE PROTEIN TM_0125-RELATED"/>
    <property type="match status" value="1"/>
</dbReference>
<dbReference type="SUPFAM" id="SSF81345">
    <property type="entry name" value="ABC transporter involved in vitamin B12 uptake, BtuC"/>
    <property type="match status" value="1"/>
</dbReference>
<keyword evidence="6" id="KW-0813">Transport</keyword>
<proteinExistence type="inferred from homology"/>
<evidence type="ECO:0000256" key="5">
    <source>
        <dbReference type="ARBA" id="ARBA00023136"/>
    </source>
</evidence>
<keyword evidence="4 7" id="KW-1133">Transmembrane helix</keyword>
<feature type="transmembrane region" description="Helical" evidence="7">
    <location>
        <begin position="238"/>
        <end position="258"/>
    </location>
</feature>
<feature type="transmembrane region" description="Helical" evidence="7">
    <location>
        <begin position="181"/>
        <end position="201"/>
    </location>
</feature>
<keyword evidence="9" id="KW-1185">Reference proteome</keyword>
<feature type="transmembrane region" description="Helical" evidence="7">
    <location>
        <begin position="83"/>
        <end position="101"/>
    </location>
</feature>
<dbReference type="EMBL" id="VIVQ01000002">
    <property type="protein sequence ID" value="TWE10237.1"/>
    <property type="molecule type" value="Genomic_DNA"/>
</dbReference>
<evidence type="ECO:0000256" key="2">
    <source>
        <dbReference type="ARBA" id="ARBA00008034"/>
    </source>
</evidence>
<reference evidence="8 9" key="1">
    <citation type="submission" date="2019-06" db="EMBL/GenBank/DDBJ databases">
        <title>Sequencing the genomes of 1000 actinobacteria strains.</title>
        <authorList>
            <person name="Klenk H.-P."/>
        </authorList>
    </citation>
    <scope>NUCLEOTIDE SEQUENCE [LARGE SCALE GENOMIC DNA]</scope>
    <source>
        <strain evidence="8 9">DSM 19560</strain>
    </source>
</reference>
<dbReference type="GO" id="GO:0055085">
    <property type="term" value="P:transmembrane transport"/>
    <property type="evidence" value="ECO:0007669"/>
    <property type="project" value="InterPro"/>
</dbReference>
<name>A0A561E3P6_9MICO</name>
<keyword evidence="5 7" id="KW-0472">Membrane</keyword>
<evidence type="ECO:0000256" key="6">
    <source>
        <dbReference type="RuleBase" id="RU003943"/>
    </source>
</evidence>
<evidence type="ECO:0000256" key="7">
    <source>
        <dbReference type="SAM" id="Phobius"/>
    </source>
</evidence>
<dbReference type="GO" id="GO:0043190">
    <property type="term" value="C:ATP-binding cassette (ABC) transporter complex"/>
    <property type="evidence" value="ECO:0007669"/>
    <property type="project" value="InterPro"/>
</dbReference>
<dbReference type="InterPro" id="IPR001626">
    <property type="entry name" value="ABC_TroCD"/>
</dbReference>
<comment type="subcellular location">
    <subcellularLocation>
        <location evidence="6">Cell membrane</location>
        <topology evidence="6">Multi-pass membrane protein</topology>
    </subcellularLocation>
    <subcellularLocation>
        <location evidence="1">Membrane</location>
        <topology evidence="1">Multi-pass membrane protein</topology>
    </subcellularLocation>
</comment>
<evidence type="ECO:0000313" key="8">
    <source>
        <dbReference type="EMBL" id="TWE10237.1"/>
    </source>
</evidence>
<comment type="caution">
    <text evidence="8">The sequence shown here is derived from an EMBL/GenBank/DDBJ whole genome shotgun (WGS) entry which is preliminary data.</text>
</comment>
<keyword evidence="3 6" id="KW-0812">Transmembrane</keyword>
<organism evidence="8 9">
    <name type="scientific">Rudaeicoccus suwonensis</name>
    <dbReference type="NCBI Taxonomy" id="657409"/>
    <lineage>
        <taxon>Bacteria</taxon>
        <taxon>Bacillati</taxon>
        <taxon>Actinomycetota</taxon>
        <taxon>Actinomycetes</taxon>
        <taxon>Micrococcales</taxon>
        <taxon>Dermacoccaceae</taxon>
        <taxon>Rudaeicoccus</taxon>
    </lineage>
</organism>
<evidence type="ECO:0000313" key="9">
    <source>
        <dbReference type="Proteomes" id="UP000318297"/>
    </source>
</evidence>
<dbReference type="RefSeq" id="WP_145229045.1">
    <property type="nucleotide sequence ID" value="NZ_VIVQ01000002.1"/>
</dbReference>
<dbReference type="AlphaFoldDB" id="A0A561E3P6"/>
<dbReference type="Gene3D" id="1.10.3470.10">
    <property type="entry name" value="ABC transporter involved in vitamin B12 uptake, BtuC"/>
    <property type="match status" value="1"/>
</dbReference>
<comment type="similarity">
    <text evidence="2 6">Belongs to the ABC-3 integral membrane protein family.</text>
</comment>
<dbReference type="InterPro" id="IPR037294">
    <property type="entry name" value="ABC_BtuC-like"/>
</dbReference>
<dbReference type="GO" id="GO:0010043">
    <property type="term" value="P:response to zinc ion"/>
    <property type="evidence" value="ECO:0007669"/>
    <property type="project" value="TreeGrafter"/>
</dbReference>
<protein>
    <submittedName>
        <fullName evidence="8">Zinc/manganese transport system permease protein</fullName>
    </submittedName>
</protein>
<gene>
    <name evidence="8" type="ORF">BKA23_2591</name>
</gene>
<dbReference type="PANTHER" id="PTHR30477">
    <property type="entry name" value="ABC-TRANSPORTER METAL-BINDING PROTEIN"/>
    <property type="match status" value="1"/>
</dbReference>
<feature type="transmembrane region" description="Helical" evidence="7">
    <location>
        <begin position="126"/>
        <end position="144"/>
    </location>
</feature>
<evidence type="ECO:0000256" key="4">
    <source>
        <dbReference type="ARBA" id="ARBA00022989"/>
    </source>
</evidence>
<sequence>MFASWMLNAWEAATIVAVVAGVVGFFTVIRGAAFAAHAIPNGAFAGAAGAVLVGASTLLGLGVFAVAGAVLIAALGRRGRSDVATALTIVLMLATGDLFLSRTSEYAPEIYALLFGETLGVSSNKLLPTAVLALVCIVAIAVLYRPLMLSSVAPEVAAARGISTGAINLAFLVVVALVTTMAVPVVGSMLIFSLMIGPPAAARSLSNRPLPALGLSVVIAVATAWAAIALSYRTELPVGFFVGAISALAYVAGQVRTLRGRRISRVARASEDLSGQVSAL</sequence>
<feature type="transmembrane region" description="Helical" evidence="7">
    <location>
        <begin position="12"/>
        <end position="37"/>
    </location>
</feature>
<accession>A0A561E3P6</accession>
<feature type="transmembrane region" description="Helical" evidence="7">
    <location>
        <begin position="43"/>
        <end position="76"/>
    </location>
</feature>
<evidence type="ECO:0000256" key="1">
    <source>
        <dbReference type="ARBA" id="ARBA00004141"/>
    </source>
</evidence>
<dbReference type="OrthoDB" id="2375762at2"/>
<dbReference type="Pfam" id="PF00950">
    <property type="entry name" value="ABC-3"/>
    <property type="match status" value="1"/>
</dbReference>